<accession>A0A369CHD5</accession>
<gene>
    <name evidence="1" type="ORF">DFQ59_102449</name>
</gene>
<proteinExistence type="predicted"/>
<evidence type="ECO:0000313" key="2">
    <source>
        <dbReference type="Proteomes" id="UP000252707"/>
    </source>
</evidence>
<evidence type="ECO:0000313" key="1">
    <source>
        <dbReference type="EMBL" id="RCX32096.1"/>
    </source>
</evidence>
<dbReference type="AlphaFoldDB" id="A0A369CHD5"/>
<keyword evidence="2" id="KW-1185">Reference proteome</keyword>
<protein>
    <submittedName>
        <fullName evidence="1">Uncharacterized protein</fullName>
    </submittedName>
</protein>
<name>A0A369CHD5_9GAMM</name>
<reference evidence="1 2" key="1">
    <citation type="submission" date="2018-07" db="EMBL/GenBank/DDBJ databases">
        <title>Genomic Encyclopedia of Type Strains, Phase IV (KMG-IV): sequencing the most valuable type-strain genomes for metagenomic binning, comparative biology and taxonomic classification.</title>
        <authorList>
            <person name="Goeker M."/>
        </authorList>
    </citation>
    <scope>NUCLEOTIDE SEQUENCE [LARGE SCALE GENOMIC DNA]</scope>
    <source>
        <strain evidence="1 2">DSM 26407</strain>
    </source>
</reference>
<comment type="caution">
    <text evidence="1">The sequence shown here is derived from an EMBL/GenBank/DDBJ whole genome shotgun (WGS) entry which is preliminary data.</text>
</comment>
<dbReference type="RefSeq" id="WP_114278913.1">
    <property type="nucleotide sequence ID" value="NZ_QPJY01000002.1"/>
</dbReference>
<sequence length="141" mass="15608">MKKLLIGILVVGLLFGGLVVWARSNPMQALDLIAWFENIGDPHLKQCEALLEDSLVSPSSLDIIERDVYALEDHKSIYLKFDAQNRMGAVLRMTANCNYPVDPATLLGEDPTPAYKSKPDAMTINGKPVENLDLKVLLLDD</sequence>
<dbReference type="EMBL" id="QPJY01000002">
    <property type="protein sequence ID" value="RCX32096.1"/>
    <property type="molecule type" value="Genomic_DNA"/>
</dbReference>
<organism evidence="1 2">
    <name type="scientific">Thioalbus denitrificans</name>
    <dbReference type="NCBI Taxonomy" id="547122"/>
    <lineage>
        <taxon>Bacteria</taxon>
        <taxon>Pseudomonadati</taxon>
        <taxon>Pseudomonadota</taxon>
        <taxon>Gammaproteobacteria</taxon>
        <taxon>Chromatiales</taxon>
        <taxon>Ectothiorhodospiraceae</taxon>
        <taxon>Thioalbus</taxon>
    </lineage>
</organism>
<dbReference type="Proteomes" id="UP000252707">
    <property type="component" value="Unassembled WGS sequence"/>
</dbReference>